<feature type="non-terminal residue" evidence="1">
    <location>
        <position position="1"/>
    </location>
</feature>
<keyword evidence="2" id="KW-1185">Reference proteome</keyword>
<reference evidence="1" key="1">
    <citation type="submission" date="2021-06" db="EMBL/GenBank/DDBJ databases">
        <authorList>
            <person name="Kallberg Y."/>
            <person name="Tangrot J."/>
            <person name="Rosling A."/>
        </authorList>
    </citation>
    <scope>NUCLEOTIDE SEQUENCE</scope>
    <source>
        <strain evidence="1">FL966</strain>
    </source>
</reference>
<dbReference type="Proteomes" id="UP000789759">
    <property type="component" value="Unassembled WGS sequence"/>
</dbReference>
<protein>
    <submittedName>
        <fullName evidence="1">8531_t:CDS:1</fullName>
    </submittedName>
</protein>
<organism evidence="1 2">
    <name type="scientific">Cetraspora pellucida</name>
    <dbReference type="NCBI Taxonomy" id="1433469"/>
    <lineage>
        <taxon>Eukaryota</taxon>
        <taxon>Fungi</taxon>
        <taxon>Fungi incertae sedis</taxon>
        <taxon>Mucoromycota</taxon>
        <taxon>Glomeromycotina</taxon>
        <taxon>Glomeromycetes</taxon>
        <taxon>Diversisporales</taxon>
        <taxon>Gigasporaceae</taxon>
        <taxon>Cetraspora</taxon>
    </lineage>
</organism>
<dbReference type="AlphaFoldDB" id="A0A9N9JBA7"/>
<sequence length="46" mass="5710">KNEFEDQELEDRIYKLSKLEEPDENFDEDNRYFRNAIKNKLDVEET</sequence>
<accession>A0A9N9JBA7</accession>
<gene>
    <name evidence="1" type="ORF">CPELLU_LOCUS16018</name>
</gene>
<evidence type="ECO:0000313" key="1">
    <source>
        <dbReference type="EMBL" id="CAG8774037.1"/>
    </source>
</evidence>
<dbReference type="EMBL" id="CAJVQA010022479">
    <property type="protein sequence ID" value="CAG8774037.1"/>
    <property type="molecule type" value="Genomic_DNA"/>
</dbReference>
<evidence type="ECO:0000313" key="2">
    <source>
        <dbReference type="Proteomes" id="UP000789759"/>
    </source>
</evidence>
<proteinExistence type="predicted"/>
<comment type="caution">
    <text evidence="1">The sequence shown here is derived from an EMBL/GenBank/DDBJ whole genome shotgun (WGS) entry which is preliminary data.</text>
</comment>
<name>A0A9N9JBA7_9GLOM</name>